<protein>
    <submittedName>
        <fullName evidence="1">Uncharacterized protein</fullName>
    </submittedName>
</protein>
<evidence type="ECO:0000313" key="1">
    <source>
        <dbReference type="EMBL" id="GMH15457.1"/>
    </source>
</evidence>
<comment type="caution">
    <text evidence="1">The sequence shown here is derived from an EMBL/GenBank/DDBJ whole genome shotgun (WGS) entry which is preliminary data.</text>
</comment>
<proteinExistence type="predicted"/>
<organism evidence="1 2">
    <name type="scientific">Nepenthes gracilis</name>
    <name type="common">Slender pitcher plant</name>
    <dbReference type="NCBI Taxonomy" id="150966"/>
    <lineage>
        <taxon>Eukaryota</taxon>
        <taxon>Viridiplantae</taxon>
        <taxon>Streptophyta</taxon>
        <taxon>Embryophyta</taxon>
        <taxon>Tracheophyta</taxon>
        <taxon>Spermatophyta</taxon>
        <taxon>Magnoliopsida</taxon>
        <taxon>eudicotyledons</taxon>
        <taxon>Gunneridae</taxon>
        <taxon>Pentapetalae</taxon>
        <taxon>Caryophyllales</taxon>
        <taxon>Nepenthaceae</taxon>
        <taxon>Nepenthes</taxon>
    </lineage>
</organism>
<keyword evidence="2" id="KW-1185">Reference proteome</keyword>
<gene>
    <name evidence="1" type="ORF">Nepgr_017298</name>
</gene>
<dbReference type="AlphaFoldDB" id="A0AAD3SQY2"/>
<dbReference type="Proteomes" id="UP001279734">
    <property type="component" value="Unassembled WGS sequence"/>
</dbReference>
<sequence length="297" mass="31964">MFSFPSESYPSPKPSDALWTVPPSIPQAPHSCSSLFSEADYPPIIAYRQTRTKCGLPIASQKSEVSFAPVDGSSPIPKAAGHKSFAFGFDFSRCSHLADVALSTDETSSFSDVPTSALLSLGNFGISSEELRSKVASFEPQDDSISGKVILVDPVEDEGPPVRSVSRLENHDTTAESINLDDPLQKDVPKAHFQIRGEGASILRSKLAQMNMKLPHMEAIQVNGELIEADPDIMSNEFRRTCELPNQVTQAVGTSSLPVCPSSVLKVKAGGELLPKSILKKPKGLKKKNTHSPTPHG</sequence>
<evidence type="ECO:0000313" key="2">
    <source>
        <dbReference type="Proteomes" id="UP001279734"/>
    </source>
</evidence>
<dbReference type="EMBL" id="BSYO01000015">
    <property type="protein sequence ID" value="GMH15457.1"/>
    <property type="molecule type" value="Genomic_DNA"/>
</dbReference>
<reference evidence="1" key="1">
    <citation type="submission" date="2023-05" db="EMBL/GenBank/DDBJ databases">
        <title>Nepenthes gracilis genome sequencing.</title>
        <authorList>
            <person name="Fukushima K."/>
        </authorList>
    </citation>
    <scope>NUCLEOTIDE SEQUENCE</scope>
    <source>
        <strain evidence="1">SING2019-196</strain>
    </source>
</reference>
<accession>A0AAD3SQY2</accession>
<name>A0AAD3SQY2_NEPGR</name>